<dbReference type="EMBL" id="JAKZEL010000005">
    <property type="protein sequence ID" value="KAI4543474.1"/>
    <property type="molecule type" value="Genomic_DNA"/>
</dbReference>
<gene>
    <name evidence="1" type="ORF">MG293_006268</name>
</gene>
<name>A0AAD4YCZ8_OVIAM</name>
<sequence length="113" mass="12710">VPQIPGGWSHQKVALVPASCLQLITCVALNRLLCLRLPDYKTHNSLFPSLYTQVIIEKLEDHPAKFIGIGNQPEVHKQTFDCLPFVAYGQLSESPLLNYLSIYITLRIFGFPT</sequence>
<evidence type="ECO:0000313" key="2">
    <source>
        <dbReference type="Proteomes" id="UP001214576"/>
    </source>
</evidence>
<accession>A0AAD4YCZ8</accession>
<evidence type="ECO:0000313" key="1">
    <source>
        <dbReference type="EMBL" id="KAI4543474.1"/>
    </source>
</evidence>
<feature type="non-terminal residue" evidence="1">
    <location>
        <position position="113"/>
    </location>
</feature>
<dbReference type="Proteomes" id="UP001214576">
    <property type="component" value="Unassembled WGS sequence"/>
</dbReference>
<keyword evidence="2" id="KW-1185">Reference proteome</keyword>
<reference evidence="1" key="1">
    <citation type="submission" date="2022-03" db="EMBL/GenBank/DDBJ databases">
        <title>Genomic analyses of argali, domestic sheep and their hybrids provide insights into chromosomal evolution, heterosis and genetic basis of agronomic traits.</title>
        <authorList>
            <person name="Li M."/>
        </authorList>
    </citation>
    <scope>NUCLEOTIDE SEQUENCE</scope>
    <source>
        <strain evidence="1">CAU-MHL-2022a</strain>
        <tissue evidence="1">Skin</tissue>
    </source>
</reference>
<comment type="caution">
    <text evidence="1">The sequence shown here is derived from an EMBL/GenBank/DDBJ whole genome shotgun (WGS) entry which is preliminary data.</text>
</comment>
<proteinExistence type="predicted"/>
<organism evidence="1 2">
    <name type="scientific">Ovis ammon polii</name>
    <dbReference type="NCBI Taxonomy" id="230172"/>
    <lineage>
        <taxon>Eukaryota</taxon>
        <taxon>Metazoa</taxon>
        <taxon>Chordata</taxon>
        <taxon>Craniata</taxon>
        <taxon>Vertebrata</taxon>
        <taxon>Euteleostomi</taxon>
        <taxon>Mammalia</taxon>
        <taxon>Eutheria</taxon>
        <taxon>Laurasiatheria</taxon>
        <taxon>Artiodactyla</taxon>
        <taxon>Ruminantia</taxon>
        <taxon>Pecora</taxon>
        <taxon>Bovidae</taxon>
        <taxon>Caprinae</taxon>
        <taxon>Ovis</taxon>
    </lineage>
</organism>
<protein>
    <submittedName>
        <fullName evidence="1">Uncharacterized protein</fullName>
    </submittedName>
</protein>
<feature type="non-terminal residue" evidence="1">
    <location>
        <position position="1"/>
    </location>
</feature>
<dbReference type="AlphaFoldDB" id="A0AAD4YCZ8"/>